<dbReference type="InterPro" id="IPR001375">
    <property type="entry name" value="Peptidase_S9_cat"/>
</dbReference>
<evidence type="ECO:0000313" key="4">
    <source>
        <dbReference type="EMBL" id="CAD8932074.1"/>
    </source>
</evidence>
<evidence type="ECO:0000259" key="3">
    <source>
        <dbReference type="Pfam" id="PF00326"/>
    </source>
</evidence>
<evidence type="ECO:0000256" key="1">
    <source>
        <dbReference type="ARBA" id="ARBA00005228"/>
    </source>
</evidence>
<dbReference type="PRINTS" id="PR00862">
    <property type="entry name" value="PROLIGOPTASE"/>
</dbReference>
<dbReference type="Pfam" id="PF00326">
    <property type="entry name" value="Peptidase_S9"/>
    <property type="match status" value="1"/>
</dbReference>
<dbReference type="AlphaFoldDB" id="A0A7S1GJZ9"/>
<organism evidence="4">
    <name type="scientific">Cyclophora tenuis</name>
    <name type="common">Marine diatom</name>
    <dbReference type="NCBI Taxonomy" id="216820"/>
    <lineage>
        <taxon>Eukaryota</taxon>
        <taxon>Sar</taxon>
        <taxon>Stramenopiles</taxon>
        <taxon>Ochrophyta</taxon>
        <taxon>Bacillariophyta</taxon>
        <taxon>Fragilariophyceae</taxon>
        <taxon>Fragilariophycidae</taxon>
        <taxon>Cyclophorales</taxon>
        <taxon>Cyclophoraceae</taxon>
        <taxon>Cyclophora</taxon>
    </lineage>
</organism>
<sequence>MLFISLRSDWTPKEDGPTYEKGSLLYVSAETFLSHGKEACDYSVLFAPTPRTALEYYSVTKNYVVLVTMDNVQSKMDFYQIVDDSTQLKRVGGDSTPKIRSNSVSPVDALESDEFWFTTSGYTQPSTLFLADASKSLNDNDNDNEDAYVIQKLKSLPPQYDSTDLEVQQRTAISKDGTEVPYFLIMKKGTKLNGKNPTLVYGYGGFEISMGPHYTATAGIAWLERGGVYVEAIIRGGGEFGPSWHQAALKANRNKSYEDFIAVGEDVVQANICQPSTMAIRGGSNGGLLMGNMYNMRPDLFGAIHSAVPLFDMQRYHKLLAGASWMGEYGDPDTDDWDNFLHKYSPYHNIDETNPKYPPMLVTTSTRDDRVHPGHARKLVKKIQDLGNDKDWPIYYYENIEGGHGGAADAKQSAFMTSLAYDFMFSTLVRNAEKIEKDKN</sequence>
<dbReference type="GO" id="GO:0070012">
    <property type="term" value="F:oligopeptidase activity"/>
    <property type="evidence" value="ECO:0007669"/>
    <property type="project" value="TreeGrafter"/>
</dbReference>
<dbReference type="Gene3D" id="3.40.50.1820">
    <property type="entry name" value="alpha/beta hydrolase"/>
    <property type="match status" value="1"/>
</dbReference>
<dbReference type="GO" id="GO:0006508">
    <property type="term" value="P:proteolysis"/>
    <property type="evidence" value="ECO:0007669"/>
    <property type="project" value="UniProtKB-KW"/>
</dbReference>
<dbReference type="GO" id="GO:0005829">
    <property type="term" value="C:cytosol"/>
    <property type="evidence" value="ECO:0007669"/>
    <property type="project" value="TreeGrafter"/>
</dbReference>
<dbReference type="GO" id="GO:0004252">
    <property type="term" value="F:serine-type endopeptidase activity"/>
    <property type="evidence" value="ECO:0007669"/>
    <property type="project" value="UniProtKB-UniRule"/>
</dbReference>
<dbReference type="InterPro" id="IPR029058">
    <property type="entry name" value="AB_hydrolase_fold"/>
</dbReference>
<reference evidence="4" key="1">
    <citation type="submission" date="2021-01" db="EMBL/GenBank/DDBJ databases">
        <authorList>
            <person name="Corre E."/>
            <person name="Pelletier E."/>
            <person name="Niang G."/>
            <person name="Scheremetjew M."/>
            <person name="Finn R."/>
            <person name="Kale V."/>
            <person name="Holt S."/>
            <person name="Cochrane G."/>
            <person name="Meng A."/>
            <person name="Brown T."/>
            <person name="Cohen L."/>
        </authorList>
    </citation>
    <scope>NUCLEOTIDE SEQUENCE</scope>
    <source>
        <strain evidence="4">ECT3854</strain>
    </source>
</reference>
<dbReference type="EC" id="3.4.21.-" evidence="2"/>
<dbReference type="PANTHER" id="PTHR42881:SF13">
    <property type="entry name" value="PROLYL ENDOPEPTIDASE"/>
    <property type="match status" value="1"/>
</dbReference>
<dbReference type="InterPro" id="IPR051167">
    <property type="entry name" value="Prolyl_oligopep/macrocyclase"/>
</dbReference>
<accession>A0A7S1GJZ9</accession>
<comment type="similarity">
    <text evidence="1 2">Belongs to the peptidase S9A family.</text>
</comment>
<gene>
    <name evidence="4" type="ORF">CTEN0397_LOCUS3098</name>
</gene>
<evidence type="ECO:0000256" key="2">
    <source>
        <dbReference type="RuleBase" id="RU368024"/>
    </source>
</evidence>
<protein>
    <recommendedName>
        <fullName evidence="2">Prolyl endopeptidase</fullName>
        <ecNumber evidence="2">3.4.21.-</ecNumber>
    </recommendedName>
</protein>
<dbReference type="PANTHER" id="PTHR42881">
    <property type="entry name" value="PROLYL ENDOPEPTIDASE"/>
    <property type="match status" value="1"/>
</dbReference>
<dbReference type="InterPro" id="IPR002470">
    <property type="entry name" value="Peptidase_S9A"/>
</dbReference>
<proteinExistence type="inferred from homology"/>
<dbReference type="SUPFAM" id="SSF53474">
    <property type="entry name" value="alpha/beta-Hydrolases"/>
    <property type="match status" value="1"/>
</dbReference>
<keyword evidence="2" id="KW-0645">Protease</keyword>
<keyword evidence="2" id="KW-0720">Serine protease</keyword>
<keyword evidence="2" id="KW-0378">Hydrolase</keyword>
<dbReference type="EMBL" id="HBFW01004814">
    <property type="protein sequence ID" value="CAD8932074.1"/>
    <property type="molecule type" value="Transcribed_RNA"/>
</dbReference>
<name>A0A7S1GJZ9_CYCTE</name>
<feature type="domain" description="Peptidase S9 prolyl oligopeptidase catalytic" evidence="3">
    <location>
        <begin position="220"/>
        <end position="424"/>
    </location>
</feature>